<dbReference type="InterPro" id="IPR008284">
    <property type="entry name" value="MoCF_biosynth_CS"/>
</dbReference>
<evidence type="ECO:0000256" key="10">
    <source>
        <dbReference type="ARBA" id="ARBA00022842"/>
    </source>
</evidence>
<comment type="similarity">
    <text evidence="4 13">Belongs to the MoeA family.</text>
</comment>
<dbReference type="SUPFAM" id="SSF53218">
    <property type="entry name" value="Molybdenum cofactor biosynthesis proteins"/>
    <property type="match status" value="1"/>
</dbReference>
<dbReference type="SUPFAM" id="SSF63882">
    <property type="entry name" value="MoeA N-terminal region -like"/>
    <property type="match status" value="1"/>
</dbReference>
<evidence type="ECO:0000256" key="1">
    <source>
        <dbReference type="ARBA" id="ARBA00001946"/>
    </source>
</evidence>
<evidence type="ECO:0000256" key="8">
    <source>
        <dbReference type="ARBA" id="ARBA00022679"/>
    </source>
</evidence>
<dbReference type="GO" id="GO:0046872">
    <property type="term" value="F:metal ion binding"/>
    <property type="evidence" value="ECO:0007669"/>
    <property type="project" value="UniProtKB-UniRule"/>
</dbReference>
<comment type="caution">
    <text evidence="15">The sequence shown here is derived from an EMBL/GenBank/DDBJ whole genome shotgun (WGS) entry which is preliminary data.</text>
</comment>
<dbReference type="PANTHER" id="PTHR10192:SF5">
    <property type="entry name" value="GEPHYRIN"/>
    <property type="match status" value="1"/>
</dbReference>
<dbReference type="CDD" id="cd00887">
    <property type="entry name" value="MoeA"/>
    <property type="match status" value="1"/>
</dbReference>
<dbReference type="InterPro" id="IPR038987">
    <property type="entry name" value="MoeA-like"/>
</dbReference>
<evidence type="ECO:0000313" key="15">
    <source>
        <dbReference type="EMBL" id="OBS08710.1"/>
    </source>
</evidence>
<evidence type="ECO:0000256" key="9">
    <source>
        <dbReference type="ARBA" id="ARBA00022723"/>
    </source>
</evidence>
<dbReference type="InterPro" id="IPR001453">
    <property type="entry name" value="MoaB/Mog_dom"/>
</dbReference>
<dbReference type="SUPFAM" id="SSF63867">
    <property type="entry name" value="MoeA C-terminal domain-like"/>
    <property type="match status" value="1"/>
</dbReference>
<evidence type="ECO:0000256" key="11">
    <source>
        <dbReference type="ARBA" id="ARBA00023150"/>
    </source>
</evidence>
<evidence type="ECO:0000313" key="16">
    <source>
        <dbReference type="Proteomes" id="UP000029273"/>
    </source>
</evidence>
<dbReference type="RefSeq" id="WP_038091121.1">
    <property type="nucleotide sequence ID" value="NZ_JQSG02000006.1"/>
</dbReference>
<keyword evidence="7 13" id="KW-0500">Molybdenum</keyword>
<dbReference type="OrthoDB" id="9804758at2"/>
<dbReference type="FunFam" id="3.40.980.10:FF:000004">
    <property type="entry name" value="Molybdopterin molybdenumtransferase"/>
    <property type="match status" value="1"/>
</dbReference>
<dbReference type="AlphaFoldDB" id="A0A1A6C2D5"/>
<dbReference type="Gene3D" id="3.90.105.10">
    <property type="entry name" value="Molybdopterin biosynthesis moea protein, domain 2"/>
    <property type="match status" value="1"/>
</dbReference>
<dbReference type="PROSITE" id="PS01079">
    <property type="entry name" value="MOCF_BIOSYNTHESIS_2"/>
    <property type="match status" value="1"/>
</dbReference>
<evidence type="ECO:0000256" key="13">
    <source>
        <dbReference type="RuleBase" id="RU365090"/>
    </source>
</evidence>
<dbReference type="SMART" id="SM00852">
    <property type="entry name" value="MoCF_biosynth"/>
    <property type="match status" value="1"/>
</dbReference>
<dbReference type="EC" id="2.10.1.1" evidence="5 13"/>
<dbReference type="NCBIfam" id="TIGR00177">
    <property type="entry name" value="molyb_syn"/>
    <property type="match status" value="1"/>
</dbReference>
<dbReference type="InterPro" id="IPR005111">
    <property type="entry name" value="MoeA_C_domain_IV"/>
</dbReference>
<proteinExistence type="inferred from homology"/>
<keyword evidence="16" id="KW-1185">Reference proteome</keyword>
<dbReference type="Proteomes" id="UP000029273">
    <property type="component" value="Unassembled WGS sequence"/>
</dbReference>
<accession>A0A1A6C2D5</accession>
<gene>
    <name evidence="15" type="ORF">Thpro_022960</name>
</gene>
<reference evidence="15 16" key="1">
    <citation type="journal article" date="2014" name="Genome Announc.">
        <title>Draft Genome Sequence of the Iron-Oxidizing, Acidophilic, and Halotolerant 'Thiobacillus prosperus' Type Strain DSM 5130.</title>
        <authorList>
            <person name="Ossandon F.J."/>
            <person name="Cardenas J.P."/>
            <person name="Corbett M."/>
            <person name="Quatrini R."/>
            <person name="Holmes D.S."/>
            <person name="Watkin E."/>
        </authorList>
    </citation>
    <scope>NUCLEOTIDE SEQUENCE [LARGE SCALE GENOMIC DNA]</scope>
    <source>
        <strain evidence="15 16">DSM 5130</strain>
    </source>
</reference>
<evidence type="ECO:0000256" key="6">
    <source>
        <dbReference type="ARBA" id="ARBA00021108"/>
    </source>
</evidence>
<sequence length="420" mass="44080">MNAHREAGCQAPRDDALPFDAALARIIDAIRPLADRERVPLRAALGRILAVDVISGVDVPPHDNSAMDGYALRAEDLPAQAERSVALRLVGQSLAGGGRPAAIGPGECARITTGALIPPGADTVVVQEAVSVTDARVTVSGTQRPGQNIRRAGEDLARGTAALTGGHRLSPADLGLLASLGCVEVEVLRRPRVAFLSTGDELRGLGQPLAEGEIRDSNRYALFGALARLGVDAYDLGTVADRPEALRATLARAADGHDVIISTGGVSVGDADHTRDVLATLGGIDFWRIAMRPGRPLAFGHIGGTLFFGLPGNPVAVMTSFYQLVRPALGRLAGGHTHGPRRLRARALEAIGKRPGRTEFLRGILQQDINGEPCVRLTGPQGSGILRSMSLANCFIVLGHASGPVEPGQWIDVEPFDDCM</sequence>
<dbReference type="UniPathway" id="UPA00344"/>
<evidence type="ECO:0000259" key="14">
    <source>
        <dbReference type="SMART" id="SM00852"/>
    </source>
</evidence>
<evidence type="ECO:0000256" key="7">
    <source>
        <dbReference type="ARBA" id="ARBA00022505"/>
    </source>
</evidence>
<dbReference type="InterPro" id="IPR005110">
    <property type="entry name" value="MoeA_linker/N"/>
</dbReference>
<dbReference type="Gene3D" id="2.170.190.11">
    <property type="entry name" value="Molybdopterin biosynthesis moea protein, domain 3"/>
    <property type="match status" value="1"/>
</dbReference>
<keyword evidence="8 13" id="KW-0808">Transferase</keyword>
<evidence type="ECO:0000256" key="5">
    <source>
        <dbReference type="ARBA" id="ARBA00013269"/>
    </source>
</evidence>
<comment type="catalytic activity">
    <reaction evidence="12">
        <text>adenylyl-molybdopterin + molybdate = Mo-molybdopterin + AMP + H(+)</text>
        <dbReference type="Rhea" id="RHEA:35047"/>
        <dbReference type="ChEBI" id="CHEBI:15378"/>
        <dbReference type="ChEBI" id="CHEBI:36264"/>
        <dbReference type="ChEBI" id="CHEBI:62727"/>
        <dbReference type="ChEBI" id="CHEBI:71302"/>
        <dbReference type="ChEBI" id="CHEBI:456215"/>
        <dbReference type="EC" id="2.10.1.1"/>
    </reaction>
</comment>
<keyword evidence="10 13" id="KW-0460">Magnesium</keyword>
<comment type="pathway">
    <text evidence="3 13">Cofactor biosynthesis; molybdopterin biosynthesis.</text>
</comment>
<dbReference type="EMBL" id="JQSG02000006">
    <property type="protein sequence ID" value="OBS08710.1"/>
    <property type="molecule type" value="Genomic_DNA"/>
</dbReference>
<dbReference type="Gene3D" id="2.40.340.10">
    <property type="entry name" value="MoeA, C-terminal, domain IV"/>
    <property type="match status" value="1"/>
</dbReference>
<dbReference type="Pfam" id="PF03453">
    <property type="entry name" value="MoeA_N"/>
    <property type="match status" value="1"/>
</dbReference>
<dbReference type="GO" id="GO:0006777">
    <property type="term" value="P:Mo-molybdopterin cofactor biosynthetic process"/>
    <property type="evidence" value="ECO:0007669"/>
    <property type="project" value="UniProtKB-UniRule"/>
</dbReference>
<evidence type="ECO:0000256" key="2">
    <source>
        <dbReference type="ARBA" id="ARBA00002901"/>
    </source>
</evidence>
<evidence type="ECO:0000256" key="3">
    <source>
        <dbReference type="ARBA" id="ARBA00005046"/>
    </source>
</evidence>
<dbReference type="PANTHER" id="PTHR10192">
    <property type="entry name" value="MOLYBDOPTERIN BIOSYNTHESIS PROTEIN"/>
    <property type="match status" value="1"/>
</dbReference>
<comment type="cofactor">
    <cofactor evidence="1 13">
        <name>Mg(2+)</name>
        <dbReference type="ChEBI" id="CHEBI:18420"/>
    </cofactor>
</comment>
<dbReference type="InterPro" id="IPR036425">
    <property type="entry name" value="MoaB/Mog-like_dom_sf"/>
</dbReference>
<dbReference type="InterPro" id="IPR036135">
    <property type="entry name" value="MoeA_linker/N_sf"/>
</dbReference>
<dbReference type="Pfam" id="PF00994">
    <property type="entry name" value="MoCF_biosynth"/>
    <property type="match status" value="1"/>
</dbReference>
<dbReference type="GO" id="GO:0061599">
    <property type="term" value="F:molybdopterin molybdotransferase activity"/>
    <property type="evidence" value="ECO:0007669"/>
    <property type="project" value="UniProtKB-UniRule"/>
</dbReference>
<dbReference type="Gene3D" id="3.40.980.10">
    <property type="entry name" value="MoaB/Mog-like domain"/>
    <property type="match status" value="1"/>
</dbReference>
<feature type="domain" description="MoaB/Mog" evidence="14">
    <location>
        <begin position="194"/>
        <end position="331"/>
    </location>
</feature>
<dbReference type="NCBIfam" id="NF045515">
    <property type="entry name" value="Glp_gephyrin"/>
    <property type="match status" value="1"/>
</dbReference>
<keyword evidence="9 13" id="KW-0479">Metal-binding</keyword>
<name>A0A1A6C2D5_9GAMM</name>
<protein>
    <recommendedName>
        <fullName evidence="6 13">Molybdopterin molybdenumtransferase</fullName>
        <ecNumber evidence="5 13">2.10.1.1</ecNumber>
    </recommendedName>
</protein>
<comment type="function">
    <text evidence="2 13">Catalyzes the insertion of molybdate into adenylated molybdopterin with the concomitant release of AMP.</text>
</comment>
<organism evidence="15 16">
    <name type="scientific">Acidihalobacter prosperus</name>
    <dbReference type="NCBI Taxonomy" id="160660"/>
    <lineage>
        <taxon>Bacteria</taxon>
        <taxon>Pseudomonadati</taxon>
        <taxon>Pseudomonadota</taxon>
        <taxon>Gammaproteobacteria</taxon>
        <taxon>Chromatiales</taxon>
        <taxon>Ectothiorhodospiraceae</taxon>
        <taxon>Acidihalobacter</taxon>
    </lineage>
</organism>
<dbReference type="FunFam" id="2.40.340.10:FF:000003">
    <property type="entry name" value="Molybdopterin molybdenumtransferase"/>
    <property type="match status" value="1"/>
</dbReference>
<keyword evidence="11 13" id="KW-0501">Molybdenum cofactor biosynthesis</keyword>
<evidence type="ECO:0000256" key="12">
    <source>
        <dbReference type="ARBA" id="ARBA00047317"/>
    </source>
</evidence>
<dbReference type="Pfam" id="PF03454">
    <property type="entry name" value="MoeA_C"/>
    <property type="match status" value="1"/>
</dbReference>
<dbReference type="GO" id="GO:0005829">
    <property type="term" value="C:cytosol"/>
    <property type="evidence" value="ECO:0007669"/>
    <property type="project" value="TreeGrafter"/>
</dbReference>
<dbReference type="InterPro" id="IPR036688">
    <property type="entry name" value="MoeA_C_domain_IV_sf"/>
</dbReference>
<evidence type="ECO:0000256" key="4">
    <source>
        <dbReference type="ARBA" id="ARBA00010763"/>
    </source>
</evidence>